<dbReference type="GO" id="GO:0005524">
    <property type="term" value="F:ATP binding"/>
    <property type="evidence" value="ECO:0007669"/>
    <property type="project" value="InterPro"/>
</dbReference>
<evidence type="ECO:0000313" key="4">
    <source>
        <dbReference type="Proteomes" id="UP000242636"/>
    </source>
</evidence>
<dbReference type="PANTHER" id="PTHR43581">
    <property type="entry name" value="ATP/GTP PHOSPHATASE"/>
    <property type="match status" value="1"/>
</dbReference>
<dbReference type="PANTHER" id="PTHR43581:SF2">
    <property type="entry name" value="EXCINUCLEASE ATPASE SUBUNIT"/>
    <property type="match status" value="1"/>
</dbReference>
<dbReference type="GO" id="GO:0016887">
    <property type="term" value="F:ATP hydrolysis activity"/>
    <property type="evidence" value="ECO:0007669"/>
    <property type="project" value="InterPro"/>
</dbReference>
<name>A0A1T1D2T0_9SYNE</name>
<gene>
    <name evidence="3" type="ORF">BV61_01415</name>
</gene>
<comment type="caution">
    <text evidence="3">The sequence shown here is derived from an EMBL/GenBank/DDBJ whole genome shotgun (WGS) entry which is preliminary data.</text>
</comment>
<proteinExistence type="predicted"/>
<evidence type="ECO:0008006" key="5">
    <source>
        <dbReference type="Google" id="ProtNLM"/>
    </source>
</evidence>
<protein>
    <recommendedName>
        <fullName evidence="5">AAA domain-containing protein</fullName>
    </recommendedName>
</protein>
<sequence length="521" mass="59662">MGNFCHSPQGAAMHSITIENFRCFGEKQTARLAPLTLLVGENSTGKTSFLALLRALDDFFHDDIPDFKRPPYDLGSFDEVAHYPGGKRGRPETFSAEIAALFDKDSWHGCQNWVSEAYRQGKWKLAVQFGKDTKGTAPVPVCLRISLDGMNKEENTWIAFDYESPSVKVGTKRGIWDISSYFPFQNKPMPFSERNMMTSLFVYDLPILSRRPEEFLDIVNIFKPENDSSNIIESDMQDLCSLNIAMCTMVKIFRMEHVDRFSRFFASAPIRSQPRRTYDPASSVSDPEGHSVPMLLAELSLHQPEVWAKLKQHLENFGCSSGLFDEIRIRHLGRFPSDPFQVQVRKSGQTKRKGPWRNLIDVGYGVSQALPIITELLHDKVEQPWDDAEQERPESLYCYYPRQFLLQQPEVHLHPSAQAALGSVFCQVASPLRQLIVETHSDHLMDRVRMDVRDGVSGLKPEDVSILFFERRDLDVRIHSLRLDEQGNVLGAPDGYRQFFMDEMTRSLWPERSSERSKVET</sequence>
<dbReference type="EMBL" id="MWLD01000014">
    <property type="protein sequence ID" value="OOV35166.1"/>
    <property type="molecule type" value="Genomic_DNA"/>
</dbReference>
<dbReference type="Pfam" id="PF13175">
    <property type="entry name" value="AAA_15"/>
    <property type="match status" value="1"/>
</dbReference>
<dbReference type="InterPro" id="IPR003959">
    <property type="entry name" value="ATPase_AAA_core"/>
</dbReference>
<dbReference type="InterPro" id="IPR051396">
    <property type="entry name" value="Bact_Antivir_Def_Nuclease"/>
</dbReference>
<dbReference type="AlphaFoldDB" id="A0A1T1D2T0"/>
<keyword evidence="4" id="KW-1185">Reference proteome</keyword>
<evidence type="ECO:0000259" key="1">
    <source>
        <dbReference type="Pfam" id="PF13175"/>
    </source>
</evidence>
<dbReference type="Gene3D" id="3.40.50.300">
    <property type="entry name" value="P-loop containing nucleotide triphosphate hydrolases"/>
    <property type="match status" value="1"/>
</dbReference>
<dbReference type="Pfam" id="PF13304">
    <property type="entry name" value="AAA_21"/>
    <property type="match status" value="1"/>
</dbReference>
<evidence type="ECO:0000313" key="3">
    <source>
        <dbReference type="EMBL" id="OOV35166.1"/>
    </source>
</evidence>
<evidence type="ECO:0000259" key="2">
    <source>
        <dbReference type="Pfam" id="PF13304"/>
    </source>
</evidence>
<feature type="domain" description="Endonuclease GajA/Old nuclease/RecF-like AAA" evidence="1">
    <location>
        <begin position="14"/>
        <end position="134"/>
    </location>
</feature>
<reference evidence="3 4" key="1">
    <citation type="submission" date="2017-02" db="EMBL/GenBank/DDBJ databases">
        <title>Draft Genome Sequences of 'Candidatus Synechococcus spongiarum', Cyanobacterial Symbionts of the Mediterranean Sponge Aplysina aerophoba from two locations.</title>
        <authorList>
            <person name="Slaby B.M."/>
            <person name="Hentschel U."/>
        </authorList>
    </citation>
    <scope>NUCLEOTIDE SEQUENCE [LARGE SCALE GENOMIC DNA]</scope>
    <source>
        <strain evidence="3">LMB bulk15M</strain>
    </source>
</reference>
<dbReference type="InterPro" id="IPR041685">
    <property type="entry name" value="AAA_GajA/Old/RecF-like"/>
</dbReference>
<feature type="domain" description="ATPase AAA-type core" evidence="2">
    <location>
        <begin position="325"/>
        <end position="446"/>
    </location>
</feature>
<dbReference type="InterPro" id="IPR027417">
    <property type="entry name" value="P-loop_NTPase"/>
</dbReference>
<accession>A0A1T1D2T0</accession>
<dbReference type="Proteomes" id="UP000242636">
    <property type="component" value="Unassembled WGS sequence"/>
</dbReference>
<organism evidence="3 4">
    <name type="scientific">Candidatus Synechococcus spongiarum LMB bulk15M</name>
    <dbReference type="NCBI Taxonomy" id="1943582"/>
    <lineage>
        <taxon>Bacteria</taxon>
        <taxon>Bacillati</taxon>
        <taxon>Cyanobacteriota</taxon>
        <taxon>Cyanophyceae</taxon>
        <taxon>Synechococcales</taxon>
        <taxon>Synechococcaceae</taxon>
        <taxon>Synechococcus</taxon>
    </lineage>
</organism>